<dbReference type="InterPro" id="IPR005935">
    <property type="entry name" value="Mev_decarb"/>
</dbReference>
<dbReference type="GO" id="GO:0005829">
    <property type="term" value="C:cytosol"/>
    <property type="evidence" value="ECO:0007669"/>
    <property type="project" value="InterPro"/>
</dbReference>
<dbReference type="PANTHER" id="PTHR10977:SF3">
    <property type="entry name" value="DIPHOSPHOMEVALONATE DECARBOXYLASE"/>
    <property type="match status" value="1"/>
</dbReference>
<evidence type="ECO:0000256" key="1">
    <source>
        <dbReference type="ARBA" id="ARBA00008831"/>
    </source>
</evidence>
<keyword evidence="4" id="KW-0547">Nucleotide-binding</keyword>
<dbReference type="PANTHER" id="PTHR10977">
    <property type="entry name" value="DIPHOSPHOMEVALONATE DECARBOXYLASE"/>
    <property type="match status" value="1"/>
</dbReference>
<evidence type="ECO:0000313" key="11">
    <source>
        <dbReference type="EMBL" id="QBE48145.1"/>
    </source>
</evidence>
<dbReference type="GO" id="GO:0004163">
    <property type="term" value="F:diphosphomevalonate decarboxylase activity"/>
    <property type="evidence" value="ECO:0007669"/>
    <property type="project" value="UniProtKB-EC"/>
</dbReference>
<keyword evidence="12" id="KW-1185">Reference proteome</keyword>
<evidence type="ECO:0000256" key="2">
    <source>
        <dbReference type="ARBA" id="ARBA00012296"/>
    </source>
</evidence>
<dbReference type="EC" id="4.1.1.33" evidence="2"/>
<sequence>MTRAGTAANGTAGGTATARAFPNIALVKYWGKRDEAVMLPAAGSLSLTLDAYATTTAVTLDASAASDRFELNGEAQAGDRLRRVTRFLDLVRERSGSTARALVRSHNEAPTGAGLASSASGFAALATAASAAYGLPGDPASLSRLARRGSGSAARSIIPGVSVWHAGDGDETSFAEPVPAPEMRMVIVTVDERQKAISSREAMRLTALTSPFYPAWVASTEQSLEAMLEACRDGDFTRIGRITESHALRMHAVIQSADPPVRYLAPTSIAVFDAVSALRDRGVEAYATADAGPNVCVVVRPAEAEAVADELRGFGRVRVVGPGAGAELIDADPRLSAPLDASPGGDPAATGAGA</sequence>
<evidence type="ECO:0000256" key="7">
    <source>
        <dbReference type="ARBA" id="ARBA00023239"/>
    </source>
</evidence>
<dbReference type="Gene3D" id="3.30.70.890">
    <property type="entry name" value="GHMP kinase, C-terminal domain"/>
    <property type="match status" value="1"/>
</dbReference>
<evidence type="ECO:0000313" key="12">
    <source>
        <dbReference type="Proteomes" id="UP000289260"/>
    </source>
</evidence>
<evidence type="ECO:0000256" key="5">
    <source>
        <dbReference type="ARBA" id="ARBA00022840"/>
    </source>
</evidence>
<evidence type="ECO:0000259" key="10">
    <source>
        <dbReference type="Pfam" id="PF22700"/>
    </source>
</evidence>
<dbReference type="AlphaFoldDB" id="A0A4P6KCQ8"/>
<evidence type="ECO:0000259" key="9">
    <source>
        <dbReference type="Pfam" id="PF18376"/>
    </source>
</evidence>
<dbReference type="SUPFAM" id="SSF55060">
    <property type="entry name" value="GHMP Kinase, C-terminal domain"/>
    <property type="match status" value="1"/>
</dbReference>
<dbReference type="KEGG" id="ltr:EVS81_04290"/>
<comment type="similarity">
    <text evidence="1">Belongs to the diphosphomevalonate decarboxylase family.</text>
</comment>
<dbReference type="Pfam" id="PF18376">
    <property type="entry name" value="MDD_C"/>
    <property type="match status" value="1"/>
</dbReference>
<dbReference type="InterPro" id="IPR053859">
    <property type="entry name" value="MVD-like_N"/>
</dbReference>
<proteinExistence type="inferred from homology"/>
<dbReference type="InterPro" id="IPR029765">
    <property type="entry name" value="Mev_diP_decarb"/>
</dbReference>
<keyword evidence="5" id="KW-0067">ATP-binding</keyword>
<feature type="region of interest" description="Disordered" evidence="8">
    <location>
        <begin position="332"/>
        <end position="354"/>
    </location>
</feature>
<accession>A0A4P6KCQ8</accession>
<dbReference type="GO" id="GO:0019287">
    <property type="term" value="P:isopentenyl diphosphate biosynthetic process, mevalonate pathway"/>
    <property type="evidence" value="ECO:0007669"/>
    <property type="project" value="InterPro"/>
</dbReference>
<feature type="domain" description="Diphosphomevalonate decarboxylase-like N-terminal" evidence="10">
    <location>
        <begin position="20"/>
        <end position="175"/>
    </location>
</feature>
<dbReference type="Gene3D" id="3.30.230.10">
    <property type="match status" value="1"/>
</dbReference>
<evidence type="ECO:0000256" key="4">
    <source>
        <dbReference type="ARBA" id="ARBA00022741"/>
    </source>
</evidence>
<dbReference type="InterPro" id="IPR041431">
    <property type="entry name" value="Mvd1_C"/>
</dbReference>
<keyword evidence="3" id="KW-0444">Lipid biosynthesis</keyword>
<dbReference type="SUPFAM" id="SSF54211">
    <property type="entry name" value="Ribosomal protein S5 domain 2-like"/>
    <property type="match status" value="1"/>
</dbReference>
<dbReference type="FunFam" id="3.30.230.10:FF:000072">
    <property type="entry name" value="Diphosphomevalonate decarboxylase"/>
    <property type="match status" value="1"/>
</dbReference>
<dbReference type="GO" id="GO:0005524">
    <property type="term" value="F:ATP binding"/>
    <property type="evidence" value="ECO:0007669"/>
    <property type="project" value="UniProtKB-KW"/>
</dbReference>
<keyword evidence="6" id="KW-0443">Lipid metabolism</keyword>
<protein>
    <recommendedName>
        <fullName evidence="2">diphosphomevalonate decarboxylase</fullName>
        <ecNumber evidence="2">4.1.1.33</ecNumber>
    </recommendedName>
</protein>
<keyword evidence="7 11" id="KW-0456">Lyase</keyword>
<dbReference type="InterPro" id="IPR036554">
    <property type="entry name" value="GHMP_kinase_C_sf"/>
</dbReference>
<dbReference type="EMBL" id="CP035806">
    <property type="protein sequence ID" value="QBE48145.1"/>
    <property type="molecule type" value="Genomic_DNA"/>
</dbReference>
<dbReference type="Pfam" id="PF22700">
    <property type="entry name" value="MVD-like_N"/>
    <property type="match status" value="1"/>
</dbReference>
<dbReference type="InterPro" id="IPR014721">
    <property type="entry name" value="Ribsml_uS5_D2-typ_fold_subgr"/>
</dbReference>
<dbReference type="NCBIfam" id="TIGR01240">
    <property type="entry name" value="mevDPdecarb"/>
    <property type="match status" value="1"/>
</dbReference>
<dbReference type="Proteomes" id="UP000289260">
    <property type="component" value="Chromosome"/>
</dbReference>
<dbReference type="OrthoDB" id="5498344at2"/>
<dbReference type="InterPro" id="IPR020568">
    <property type="entry name" value="Ribosomal_Su5_D2-typ_SF"/>
</dbReference>
<evidence type="ECO:0000256" key="3">
    <source>
        <dbReference type="ARBA" id="ARBA00022516"/>
    </source>
</evidence>
<feature type="compositionally biased region" description="Low complexity" evidence="8">
    <location>
        <begin position="340"/>
        <end position="354"/>
    </location>
</feature>
<organism evidence="11 12">
    <name type="scientific">Leucobacter triazinivorans</name>
    <dbReference type="NCBI Taxonomy" id="1784719"/>
    <lineage>
        <taxon>Bacteria</taxon>
        <taxon>Bacillati</taxon>
        <taxon>Actinomycetota</taxon>
        <taxon>Actinomycetes</taxon>
        <taxon>Micrococcales</taxon>
        <taxon>Microbacteriaceae</taxon>
        <taxon>Leucobacter</taxon>
    </lineage>
</organism>
<dbReference type="PIRSF" id="PIRSF015950">
    <property type="entry name" value="Mev_P_decrbx"/>
    <property type="match status" value="1"/>
</dbReference>
<evidence type="ECO:0000256" key="8">
    <source>
        <dbReference type="SAM" id="MobiDB-lite"/>
    </source>
</evidence>
<feature type="domain" description="Mvd1 C-terminal" evidence="9">
    <location>
        <begin position="186"/>
        <end position="312"/>
    </location>
</feature>
<reference evidence="11 12" key="1">
    <citation type="submission" date="2019-02" db="EMBL/GenBank/DDBJ databases">
        <authorList>
            <person name="Sun L."/>
            <person name="Pan D."/>
            <person name="Wu X."/>
        </authorList>
    </citation>
    <scope>NUCLEOTIDE SEQUENCE [LARGE SCALE GENOMIC DNA]</scope>
    <source>
        <strain evidence="11 12">JW-1</strain>
    </source>
</reference>
<dbReference type="RefSeq" id="WP_130109284.1">
    <property type="nucleotide sequence ID" value="NZ_CP035806.1"/>
</dbReference>
<evidence type="ECO:0000256" key="6">
    <source>
        <dbReference type="ARBA" id="ARBA00023098"/>
    </source>
</evidence>
<gene>
    <name evidence="11" type="primary">mvaD</name>
    <name evidence="11" type="ORF">EVS81_04290</name>
</gene>
<name>A0A4P6KCQ8_9MICO</name>